<evidence type="ECO:0000313" key="3">
    <source>
        <dbReference type="RefSeq" id="XP_033584951.1"/>
    </source>
</evidence>
<dbReference type="AlphaFoldDB" id="A0A6A6ZCQ7"/>
<proteinExistence type="predicted"/>
<reference evidence="3" key="2">
    <citation type="submission" date="2020-04" db="EMBL/GenBank/DDBJ databases">
        <authorList>
            <consortium name="NCBI Genome Project"/>
        </authorList>
    </citation>
    <scope>NUCLEOTIDE SEQUENCE</scope>
    <source>
        <strain evidence="3">CBS 304.34</strain>
    </source>
</reference>
<gene>
    <name evidence="1 3" type="ORF">BDZ99DRAFT_457554</name>
</gene>
<organism evidence="1">
    <name type="scientific">Mytilinidion resinicola</name>
    <dbReference type="NCBI Taxonomy" id="574789"/>
    <lineage>
        <taxon>Eukaryota</taxon>
        <taxon>Fungi</taxon>
        <taxon>Dikarya</taxon>
        <taxon>Ascomycota</taxon>
        <taxon>Pezizomycotina</taxon>
        <taxon>Dothideomycetes</taxon>
        <taxon>Pleosporomycetidae</taxon>
        <taxon>Mytilinidiales</taxon>
        <taxon>Mytilinidiaceae</taxon>
        <taxon>Mytilinidion</taxon>
    </lineage>
</organism>
<dbReference type="RefSeq" id="XP_033584951.1">
    <property type="nucleotide sequence ID" value="XM_033718707.1"/>
</dbReference>
<evidence type="ECO:0000313" key="2">
    <source>
        <dbReference type="Proteomes" id="UP000504636"/>
    </source>
</evidence>
<accession>A0A6A6ZCQ7</accession>
<reference evidence="3" key="3">
    <citation type="submission" date="2025-04" db="UniProtKB">
        <authorList>
            <consortium name="RefSeq"/>
        </authorList>
    </citation>
    <scope>IDENTIFICATION</scope>
    <source>
        <strain evidence="3">CBS 304.34</strain>
    </source>
</reference>
<name>A0A6A6ZCQ7_9PEZI</name>
<sequence length="61" mass="6693">MEVEYARTWHCLETCSDFRRGATVTGGLNLCGNLAALTGWVLTRSGYTLVDCSELHRSGRG</sequence>
<dbReference type="Proteomes" id="UP000504636">
    <property type="component" value="Unplaced"/>
</dbReference>
<dbReference type="GeneID" id="54459600"/>
<protein>
    <submittedName>
        <fullName evidence="1 3">Uncharacterized protein</fullName>
    </submittedName>
</protein>
<keyword evidence="2" id="KW-1185">Reference proteome</keyword>
<reference evidence="1 3" key="1">
    <citation type="journal article" date="2020" name="Stud. Mycol.">
        <title>101 Dothideomycetes genomes: a test case for predicting lifestyles and emergence of pathogens.</title>
        <authorList>
            <person name="Haridas S."/>
            <person name="Albert R."/>
            <person name="Binder M."/>
            <person name="Bloem J."/>
            <person name="Labutti K."/>
            <person name="Salamov A."/>
            <person name="Andreopoulos B."/>
            <person name="Baker S."/>
            <person name="Barry K."/>
            <person name="Bills G."/>
            <person name="Bluhm B."/>
            <person name="Cannon C."/>
            <person name="Castanera R."/>
            <person name="Culley D."/>
            <person name="Daum C."/>
            <person name="Ezra D."/>
            <person name="Gonzalez J."/>
            <person name="Henrissat B."/>
            <person name="Kuo A."/>
            <person name="Liang C."/>
            <person name="Lipzen A."/>
            <person name="Lutzoni F."/>
            <person name="Magnuson J."/>
            <person name="Mondo S."/>
            <person name="Nolan M."/>
            <person name="Ohm R."/>
            <person name="Pangilinan J."/>
            <person name="Park H.-J."/>
            <person name="Ramirez L."/>
            <person name="Alfaro M."/>
            <person name="Sun H."/>
            <person name="Tritt A."/>
            <person name="Yoshinaga Y."/>
            <person name="Zwiers L.-H."/>
            <person name="Turgeon B."/>
            <person name="Goodwin S."/>
            <person name="Spatafora J."/>
            <person name="Crous P."/>
            <person name="Grigoriev I."/>
        </authorList>
    </citation>
    <scope>NUCLEOTIDE SEQUENCE</scope>
    <source>
        <strain evidence="1 3">CBS 304.34</strain>
    </source>
</reference>
<evidence type="ECO:0000313" key="1">
    <source>
        <dbReference type="EMBL" id="KAF2817987.1"/>
    </source>
</evidence>
<dbReference type="EMBL" id="MU003692">
    <property type="protein sequence ID" value="KAF2817987.1"/>
    <property type="molecule type" value="Genomic_DNA"/>
</dbReference>